<dbReference type="PRINTS" id="PR00507">
    <property type="entry name" value="N12N6MTFRASE"/>
</dbReference>
<comment type="catalytic activity">
    <reaction evidence="5">
        <text>a 2'-deoxyadenosine in DNA + S-adenosyl-L-methionine = an N(6)-methyl-2'-deoxyadenosine in DNA + S-adenosyl-L-homocysteine + H(+)</text>
        <dbReference type="Rhea" id="RHEA:15197"/>
        <dbReference type="Rhea" id="RHEA-COMP:12418"/>
        <dbReference type="Rhea" id="RHEA-COMP:12419"/>
        <dbReference type="ChEBI" id="CHEBI:15378"/>
        <dbReference type="ChEBI" id="CHEBI:57856"/>
        <dbReference type="ChEBI" id="CHEBI:59789"/>
        <dbReference type="ChEBI" id="CHEBI:90615"/>
        <dbReference type="ChEBI" id="CHEBI:90616"/>
        <dbReference type="EC" id="2.1.1.72"/>
    </reaction>
</comment>
<dbReference type="InterPro" id="IPR029063">
    <property type="entry name" value="SAM-dependent_MTases_sf"/>
</dbReference>
<proteinExistence type="inferred from homology"/>
<reference evidence="7" key="1">
    <citation type="submission" date="2024-07" db="EMBL/GenBank/DDBJ databases">
        <authorList>
            <person name="Biller S.J."/>
        </authorList>
    </citation>
    <scope>NUCLEOTIDE SEQUENCE</scope>
    <source>
        <strain evidence="7">WC2409</strain>
    </source>
</reference>
<dbReference type="Gene3D" id="3.40.50.150">
    <property type="entry name" value="Vaccinia Virus protein VP39"/>
    <property type="match status" value="1"/>
</dbReference>
<dbReference type="SUPFAM" id="SSF53335">
    <property type="entry name" value="S-adenosyl-L-methionine-dependent methyltransferases"/>
    <property type="match status" value="1"/>
</dbReference>
<gene>
    <name evidence="7" type="ORF">AB3G34_05070</name>
</gene>
<comment type="similarity">
    <text evidence="1">Belongs to the N(4)/N(6)-methyltransferase family.</text>
</comment>
<dbReference type="PANTHER" id="PTHR33841">
    <property type="entry name" value="DNA METHYLTRANSFERASE YEEA-RELATED"/>
    <property type="match status" value="1"/>
</dbReference>
<evidence type="ECO:0000256" key="4">
    <source>
        <dbReference type="ARBA" id="ARBA00022679"/>
    </source>
</evidence>
<protein>
    <recommendedName>
        <fullName evidence="2">site-specific DNA-methyltransferase (adenine-specific)</fullName>
        <ecNumber evidence="2">2.1.1.72</ecNumber>
    </recommendedName>
</protein>
<dbReference type="GO" id="GO:0009007">
    <property type="term" value="F:site-specific DNA-methyltransferase (adenine-specific) activity"/>
    <property type="evidence" value="ECO:0007669"/>
    <property type="project" value="UniProtKB-EC"/>
</dbReference>
<evidence type="ECO:0000256" key="3">
    <source>
        <dbReference type="ARBA" id="ARBA00022603"/>
    </source>
</evidence>
<evidence type="ECO:0000313" key="7">
    <source>
        <dbReference type="EMBL" id="XDU96482.1"/>
    </source>
</evidence>
<evidence type="ECO:0000256" key="1">
    <source>
        <dbReference type="ARBA" id="ARBA00006594"/>
    </source>
</evidence>
<evidence type="ECO:0000259" key="6">
    <source>
        <dbReference type="Pfam" id="PF02384"/>
    </source>
</evidence>
<dbReference type="GO" id="GO:0008170">
    <property type="term" value="F:N-methyltransferase activity"/>
    <property type="evidence" value="ECO:0007669"/>
    <property type="project" value="InterPro"/>
</dbReference>
<dbReference type="InterPro" id="IPR003356">
    <property type="entry name" value="DNA_methylase_A-5"/>
</dbReference>
<evidence type="ECO:0000256" key="2">
    <source>
        <dbReference type="ARBA" id="ARBA00011900"/>
    </source>
</evidence>
<dbReference type="RefSeq" id="WP_369753642.1">
    <property type="nucleotide sequence ID" value="NZ_CP165625.1"/>
</dbReference>
<dbReference type="EMBL" id="CP165625">
    <property type="protein sequence ID" value="XDU96482.1"/>
    <property type="molecule type" value="Genomic_DNA"/>
</dbReference>
<keyword evidence="4" id="KW-0808">Transferase</keyword>
<dbReference type="GO" id="GO:0032259">
    <property type="term" value="P:methylation"/>
    <property type="evidence" value="ECO:0007669"/>
    <property type="project" value="UniProtKB-KW"/>
</dbReference>
<dbReference type="AlphaFoldDB" id="A0AB39W6W2"/>
<dbReference type="EC" id="2.1.1.72" evidence="2"/>
<sequence>MGRFEKILINSNGIDKRDSGYYSTPNFICDYISSELLSLNPFGRKVLDPAVGDEELLKTFFIHGKHIDSFDIIEHGNIQYSNFKKQDFIEFYKEQKKSLFFESSINLDYDYYIANPPYNCHELDYIKNNKNELKSIFPKVGVHNMYSMFLSAIIDCAKEGALIGVIISDSFLTSTMHSGLRQQILEECSIHQLILCPNDLFWSQKADVRTCILILQKGIKFQNKIEIVNRPKNSNHLKSILENREFITTDLDSIVLSKQKNANQFIIDIDADILALFKNPRLGHVFNCITGISTGNDKKYLSKERKKGFEIPFYKNPGSKKFKTEEDAYLINHFMEESLVVKDFMVRNKQFVLKEGITCSSMGLTFSACYLPENSTFGVNPNIFTTEEDLFWMLSYLNSHLITYLVRGILIRSNMVTSGYISQLPIIPFTIEEKKQLSLISKEVINSNLDIDEAITKINLIIYTNLNLDKNIINKIEDFALNLSKRV</sequence>
<feature type="domain" description="DNA methylase adenine-specific" evidence="6">
    <location>
        <begin position="91"/>
        <end position="254"/>
    </location>
</feature>
<evidence type="ECO:0000256" key="5">
    <source>
        <dbReference type="ARBA" id="ARBA00047942"/>
    </source>
</evidence>
<dbReference type="GO" id="GO:0003677">
    <property type="term" value="F:DNA binding"/>
    <property type="evidence" value="ECO:0007669"/>
    <property type="project" value="InterPro"/>
</dbReference>
<dbReference type="Pfam" id="PF02384">
    <property type="entry name" value="N6_Mtase"/>
    <property type="match status" value="1"/>
</dbReference>
<dbReference type="InterPro" id="IPR050953">
    <property type="entry name" value="N4_N6_ade-DNA_methylase"/>
</dbReference>
<dbReference type="REBASE" id="858562">
    <property type="entry name" value="M1.Fsp9ORF5070P"/>
</dbReference>
<dbReference type="PANTHER" id="PTHR33841:SF1">
    <property type="entry name" value="DNA METHYLTRANSFERASE A"/>
    <property type="match status" value="1"/>
</dbReference>
<organism evidence="7">
    <name type="scientific">Flavobacterium sp. WC2409</name>
    <dbReference type="NCBI Taxonomy" id="3234139"/>
    <lineage>
        <taxon>Bacteria</taxon>
        <taxon>Pseudomonadati</taxon>
        <taxon>Bacteroidota</taxon>
        <taxon>Flavobacteriia</taxon>
        <taxon>Flavobacteriales</taxon>
        <taxon>Flavobacteriaceae</taxon>
        <taxon>Flavobacterium</taxon>
    </lineage>
</organism>
<keyword evidence="3 7" id="KW-0489">Methyltransferase</keyword>
<accession>A0AB39W6W2</accession>
<name>A0AB39W6W2_9FLAO</name>